<proteinExistence type="predicted"/>
<protein>
    <submittedName>
        <fullName evidence="2">Uncharacterized protein</fullName>
    </submittedName>
</protein>
<organism evidence="2 3">
    <name type="scientific">Punica granatum</name>
    <name type="common">Pomegranate</name>
    <dbReference type="NCBI Taxonomy" id="22663"/>
    <lineage>
        <taxon>Eukaryota</taxon>
        <taxon>Viridiplantae</taxon>
        <taxon>Streptophyta</taxon>
        <taxon>Embryophyta</taxon>
        <taxon>Tracheophyta</taxon>
        <taxon>Spermatophyta</taxon>
        <taxon>Magnoliopsida</taxon>
        <taxon>eudicotyledons</taxon>
        <taxon>Gunneridae</taxon>
        <taxon>Pentapetalae</taxon>
        <taxon>rosids</taxon>
        <taxon>malvids</taxon>
        <taxon>Myrtales</taxon>
        <taxon>Lythraceae</taxon>
        <taxon>Punica</taxon>
    </lineage>
</organism>
<keyword evidence="3" id="KW-1185">Reference proteome</keyword>
<dbReference type="AlphaFoldDB" id="A0A2I0IXC7"/>
<sequence length="136" mass="14917">MGACPASCMMHGRLPGRFAICTGHCPVDCIVHGRLPGEFAICTGHCPVDCIVHGRIARGLHCLKKDALHCIIKTALFNEKKTPFGVVRTRMCSRLGPHARDRIARLESFHLPGGHVTDTRVKESPLPVYDPKVEGR</sequence>
<accession>A0A2I0IXC7</accession>
<feature type="region of interest" description="Disordered" evidence="1">
    <location>
        <begin position="116"/>
        <end position="136"/>
    </location>
</feature>
<evidence type="ECO:0000313" key="3">
    <source>
        <dbReference type="Proteomes" id="UP000233551"/>
    </source>
</evidence>
<dbReference type="EMBL" id="PGOL01002364">
    <property type="protein sequence ID" value="PKI48638.1"/>
    <property type="molecule type" value="Genomic_DNA"/>
</dbReference>
<evidence type="ECO:0000313" key="2">
    <source>
        <dbReference type="EMBL" id="PKI48638.1"/>
    </source>
</evidence>
<gene>
    <name evidence="2" type="ORF">CRG98_030966</name>
</gene>
<comment type="caution">
    <text evidence="2">The sequence shown here is derived from an EMBL/GenBank/DDBJ whole genome shotgun (WGS) entry which is preliminary data.</text>
</comment>
<name>A0A2I0IXC7_PUNGR</name>
<dbReference type="Proteomes" id="UP000233551">
    <property type="component" value="Unassembled WGS sequence"/>
</dbReference>
<reference evidence="2 3" key="1">
    <citation type="submission" date="2017-11" db="EMBL/GenBank/DDBJ databases">
        <title>De-novo sequencing of pomegranate (Punica granatum L.) genome.</title>
        <authorList>
            <person name="Akparov Z."/>
            <person name="Amiraslanov A."/>
            <person name="Hajiyeva S."/>
            <person name="Abbasov M."/>
            <person name="Kaur K."/>
            <person name="Hamwieh A."/>
            <person name="Solovyev V."/>
            <person name="Salamov A."/>
            <person name="Braich B."/>
            <person name="Kosarev P."/>
            <person name="Mahmoud A."/>
            <person name="Hajiyev E."/>
            <person name="Babayeva S."/>
            <person name="Izzatullayeva V."/>
            <person name="Mammadov A."/>
            <person name="Mammadov A."/>
            <person name="Sharifova S."/>
            <person name="Ojaghi J."/>
            <person name="Eynullazada K."/>
            <person name="Bayramov B."/>
            <person name="Abdulazimova A."/>
            <person name="Shahmuradov I."/>
        </authorList>
    </citation>
    <scope>NUCLEOTIDE SEQUENCE [LARGE SCALE GENOMIC DNA]</scope>
    <source>
        <strain evidence="3">cv. AG2017</strain>
        <tissue evidence="2">Leaf</tissue>
    </source>
</reference>
<evidence type="ECO:0000256" key="1">
    <source>
        <dbReference type="SAM" id="MobiDB-lite"/>
    </source>
</evidence>